<reference evidence="2" key="1">
    <citation type="submission" date="2018-05" db="EMBL/GenBank/DDBJ databases">
        <authorList>
            <person name="Lanie J.A."/>
            <person name="Ng W.-L."/>
            <person name="Kazmierczak K.M."/>
            <person name="Andrzejewski T.M."/>
            <person name="Davidsen T.M."/>
            <person name="Wayne K.J."/>
            <person name="Tettelin H."/>
            <person name="Glass J.I."/>
            <person name="Rusch D."/>
            <person name="Podicherti R."/>
            <person name="Tsui H.-C.T."/>
            <person name="Winkler M.E."/>
        </authorList>
    </citation>
    <scope>NUCLEOTIDE SEQUENCE</scope>
</reference>
<organism evidence="2">
    <name type="scientific">marine metagenome</name>
    <dbReference type="NCBI Taxonomy" id="408172"/>
    <lineage>
        <taxon>unclassified sequences</taxon>
        <taxon>metagenomes</taxon>
        <taxon>ecological metagenomes</taxon>
    </lineage>
</organism>
<dbReference type="AlphaFoldDB" id="A0A381UKT3"/>
<evidence type="ECO:0000259" key="1">
    <source>
        <dbReference type="Pfam" id="PF13649"/>
    </source>
</evidence>
<dbReference type="SUPFAM" id="SSF53335">
    <property type="entry name" value="S-adenosyl-L-methionine-dependent methyltransferases"/>
    <property type="match status" value="1"/>
</dbReference>
<feature type="domain" description="Methyltransferase" evidence="1">
    <location>
        <begin position="36"/>
        <end position="127"/>
    </location>
</feature>
<gene>
    <name evidence="2" type="ORF">METZ01_LOCUS81646</name>
</gene>
<dbReference type="InterPro" id="IPR041698">
    <property type="entry name" value="Methyltransf_25"/>
</dbReference>
<evidence type="ECO:0000313" key="2">
    <source>
        <dbReference type="EMBL" id="SVA28792.1"/>
    </source>
</evidence>
<dbReference type="Pfam" id="PF13649">
    <property type="entry name" value="Methyltransf_25"/>
    <property type="match status" value="1"/>
</dbReference>
<accession>A0A381UKT3</accession>
<protein>
    <recommendedName>
        <fullName evidence="1">Methyltransferase domain-containing protein</fullName>
    </recommendedName>
</protein>
<name>A0A381UKT3_9ZZZZ</name>
<sequence length="208" mass="23800">MNKSYWNKYYSKKKGLDEPSSFAVHVCNLMTQGEAILELGCGNGRDSFFFANNGFQVYALDQSEIVINQIKKENINPMFICKDILSIEENFPYTINHGYARFVLHALSKIEADKAIEMMSRILPPNGLFFTESRSIKSNLYGTGDFLGHDIYSTDHKRRFIHKKDLIHQLESNGFTIESVMESDGLAIYKDDDPVVIRINARKNSNIL</sequence>
<dbReference type="CDD" id="cd02440">
    <property type="entry name" value="AdoMet_MTases"/>
    <property type="match status" value="1"/>
</dbReference>
<proteinExistence type="predicted"/>
<dbReference type="EMBL" id="UINC01006645">
    <property type="protein sequence ID" value="SVA28792.1"/>
    <property type="molecule type" value="Genomic_DNA"/>
</dbReference>
<dbReference type="Gene3D" id="3.40.50.150">
    <property type="entry name" value="Vaccinia Virus protein VP39"/>
    <property type="match status" value="1"/>
</dbReference>
<dbReference type="InterPro" id="IPR029063">
    <property type="entry name" value="SAM-dependent_MTases_sf"/>
</dbReference>